<dbReference type="OMA" id="WITTRIG"/>
<dbReference type="EMBL" id="JH921442">
    <property type="protein sequence ID" value="EKD15424.1"/>
    <property type="molecule type" value="Genomic_DNA"/>
</dbReference>
<dbReference type="InParanoid" id="K1XS79"/>
<dbReference type="PANTHER" id="PTHR23028">
    <property type="entry name" value="ACETYLTRANSFERASE"/>
    <property type="match status" value="1"/>
</dbReference>
<evidence type="ECO:0000313" key="4">
    <source>
        <dbReference type="EMBL" id="EKD15424.1"/>
    </source>
</evidence>
<evidence type="ECO:0000313" key="5">
    <source>
        <dbReference type="Proteomes" id="UP000006753"/>
    </source>
</evidence>
<keyword evidence="2" id="KW-1133">Transmembrane helix</keyword>
<keyword evidence="2" id="KW-0812">Transmembrane</keyword>
<dbReference type="Pfam" id="PF01757">
    <property type="entry name" value="Acyl_transf_3"/>
    <property type="match status" value="1"/>
</dbReference>
<evidence type="ECO:0000256" key="2">
    <source>
        <dbReference type="SAM" id="Phobius"/>
    </source>
</evidence>
<evidence type="ECO:0000256" key="1">
    <source>
        <dbReference type="SAM" id="MobiDB-lite"/>
    </source>
</evidence>
<dbReference type="OrthoDB" id="5819582at2759"/>
<feature type="domain" description="Acyltransferase 3" evidence="3">
    <location>
        <begin position="43"/>
        <end position="286"/>
    </location>
</feature>
<keyword evidence="5" id="KW-1185">Reference proteome</keyword>
<dbReference type="InterPro" id="IPR050879">
    <property type="entry name" value="Acyltransferase_3"/>
</dbReference>
<evidence type="ECO:0000259" key="3">
    <source>
        <dbReference type="Pfam" id="PF01757"/>
    </source>
</evidence>
<dbReference type="eggNOG" id="ENOG502RYMZ">
    <property type="taxonomic scope" value="Eukaryota"/>
</dbReference>
<dbReference type="Proteomes" id="UP000006753">
    <property type="component" value="Unassembled WGS sequence"/>
</dbReference>
<proteinExistence type="predicted"/>
<keyword evidence="2" id="KW-0472">Membrane</keyword>
<name>K1XS79_MARBU</name>
<protein>
    <submittedName>
        <fullName evidence="4">Hard surface induced protein</fullName>
    </submittedName>
</protein>
<sequence length="583" mass="65099">MFPDTRYLREILSRITAGVTIDAFLITKRTSTIASSSNTHTLSVDGLRGFAACTVLISHHVTNWYYHLRLGYHSTPTLSQHAPFPPTNSDSLWQLPIIRLLYSGRAAVAIFFVISGFALSYKPLKLIRHHRAIKSGLVARIDPGDSAERARGNVLAVMGSSLLRRGIRLFVPVVAGTFIAAILAYLDAFTPTPLRNEVVPAHFPTLSLQLRDWWSDFAELVFPFRELNPNHLKISRYNGHLWTIPLEFYGSMAVFLGVLGLSGAMPLVRMGLLLGVGAWGLVSGRWDVWLFLTGVVIAEWSLILEEGESHEEAGVEVEVEVEICDEVRRASWGRWADVWQDSLPFPSQLPLPRRESQQHQQHQQQQHQQEHRPLSRISSKLLLAAQQHVSSPIPSSPKPFISILNLTVLLLSLYILSYPGESPTPGPYHAPLLPWTPPLWDSLFLGREHYWHALSAPLLLLALANSRACQRPFTSSLAQYLGSISYSLYITHGLVLFTLGTGLQERWTGQVGVQTWKDNGFGALMETQARPDMGPLGTETYSHAFAVTSCVCGVLCVWAADVFWRGVDGRVVLWGRKIERLLS</sequence>
<feature type="transmembrane region" description="Helical" evidence="2">
    <location>
        <begin position="248"/>
        <end position="268"/>
    </location>
</feature>
<feature type="transmembrane region" description="Helical" evidence="2">
    <location>
        <begin position="167"/>
        <end position="186"/>
    </location>
</feature>
<feature type="transmembrane region" description="Helical" evidence="2">
    <location>
        <begin position="100"/>
        <end position="121"/>
    </location>
</feature>
<dbReference type="AlphaFoldDB" id="K1XS79"/>
<dbReference type="InterPro" id="IPR002656">
    <property type="entry name" value="Acyl_transf_3_dom"/>
</dbReference>
<dbReference type="KEGG" id="mbe:MBM_06640"/>
<feature type="region of interest" description="Disordered" evidence="1">
    <location>
        <begin position="350"/>
        <end position="371"/>
    </location>
</feature>
<organism evidence="4 5">
    <name type="scientific">Marssonina brunnea f. sp. multigermtubi (strain MB_m1)</name>
    <name type="common">Marssonina leaf spot fungus</name>
    <dbReference type="NCBI Taxonomy" id="1072389"/>
    <lineage>
        <taxon>Eukaryota</taxon>
        <taxon>Fungi</taxon>
        <taxon>Dikarya</taxon>
        <taxon>Ascomycota</taxon>
        <taxon>Pezizomycotina</taxon>
        <taxon>Leotiomycetes</taxon>
        <taxon>Helotiales</taxon>
        <taxon>Drepanopezizaceae</taxon>
        <taxon>Drepanopeziza</taxon>
    </lineage>
</organism>
<feature type="compositionally biased region" description="Low complexity" evidence="1">
    <location>
        <begin position="358"/>
        <end position="367"/>
    </location>
</feature>
<accession>K1XS79</accession>
<gene>
    <name evidence="4" type="ORF">MBM_06640</name>
</gene>
<dbReference type="PANTHER" id="PTHR23028:SF134">
    <property type="entry name" value="PUTATIVE (AFU_ORTHOLOGUE AFUA_4G08520)-RELATED"/>
    <property type="match status" value="1"/>
</dbReference>
<dbReference type="GO" id="GO:0016747">
    <property type="term" value="F:acyltransferase activity, transferring groups other than amino-acyl groups"/>
    <property type="evidence" value="ECO:0007669"/>
    <property type="project" value="InterPro"/>
</dbReference>
<reference evidence="4 5" key="1">
    <citation type="journal article" date="2012" name="BMC Genomics">
        <title>Sequencing the genome of Marssonina brunnea reveals fungus-poplar co-evolution.</title>
        <authorList>
            <person name="Zhu S."/>
            <person name="Cao Y.-Z."/>
            <person name="Jiang C."/>
            <person name="Tan B.-Y."/>
            <person name="Wang Z."/>
            <person name="Feng S."/>
            <person name="Zhang L."/>
            <person name="Su X.-H."/>
            <person name="Brejova B."/>
            <person name="Vinar T."/>
            <person name="Xu M."/>
            <person name="Wang M.-X."/>
            <person name="Zhang S.-G."/>
            <person name="Huang M.-R."/>
            <person name="Wu R."/>
            <person name="Zhou Y."/>
        </authorList>
    </citation>
    <scope>NUCLEOTIDE SEQUENCE [LARGE SCALE GENOMIC DNA]</scope>
    <source>
        <strain evidence="4 5">MB_m1</strain>
    </source>
</reference>
<dbReference type="HOGENOM" id="CLU_005679_13_5_1"/>